<dbReference type="RefSeq" id="WP_189315471.1">
    <property type="nucleotide sequence ID" value="NZ_BMQA01000037.1"/>
</dbReference>
<keyword evidence="2" id="KW-0732">Signal</keyword>
<feature type="chain" id="PRO_5039700699" description="Lipoprotein" evidence="2">
    <location>
        <begin position="29"/>
        <end position="186"/>
    </location>
</feature>
<evidence type="ECO:0000313" key="3">
    <source>
        <dbReference type="EMBL" id="GGJ49784.1"/>
    </source>
</evidence>
<dbReference type="InterPro" id="IPR006311">
    <property type="entry name" value="TAT_signal"/>
</dbReference>
<feature type="compositionally biased region" description="Low complexity" evidence="1">
    <location>
        <begin position="29"/>
        <end position="51"/>
    </location>
</feature>
<dbReference type="PROSITE" id="PS51257">
    <property type="entry name" value="PROKAR_LIPOPROTEIN"/>
    <property type="match status" value="1"/>
</dbReference>
<comment type="caution">
    <text evidence="3">The sequence shown here is derived from an EMBL/GenBank/DDBJ whole genome shotgun (WGS) entry which is preliminary data.</text>
</comment>
<keyword evidence="4" id="KW-1185">Reference proteome</keyword>
<dbReference type="Proteomes" id="UP000657574">
    <property type="component" value="Unassembled WGS sequence"/>
</dbReference>
<reference evidence="3" key="1">
    <citation type="journal article" date="2014" name="Int. J. Syst. Evol. Microbiol.">
        <title>Complete genome sequence of Corynebacterium casei LMG S-19264T (=DSM 44701T), isolated from a smear-ripened cheese.</title>
        <authorList>
            <consortium name="US DOE Joint Genome Institute (JGI-PGF)"/>
            <person name="Walter F."/>
            <person name="Albersmeier A."/>
            <person name="Kalinowski J."/>
            <person name="Ruckert C."/>
        </authorList>
    </citation>
    <scope>NUCLEOTIDE SEQUENCE</scope>
    <source>
        <strain evidence="3">JCM 3086</strain>
    </source>
</reference>
<evidence type="ECO:0000313" key="4">
    <source>
        <dbReference type="Proteomes" id="UP000657574"/>
    </source>
</evidence>
<sequence>MRTPAAADRRRLLALGALTAAVLTTATACQPDGSSAEPAPAPTSASQAPATAAPPPSSATPTESAETQDQACQGDWNDIDVQLYGHTISKDIFLLTAQEGRWTCANPDAPVWHTIGPKHPVRLADTARISVNTPFYDTNVNKPIDVQTFLDKLESAVVADGNRLVFRFTADPGSGSLTMLDQRWKP</sequence>
<evidence type="ECO:0000256" key="1">
    <source>
        <dbReference type="SAM" id="MobiDB-lite"/>
    </source>
</evidence>
<proteinExistence type="predicted"/>
<dbReference type="PROSITE" id="PS51318">
    <property type="entry name" value="TAT"/>
    <property type="match status" value="1"/>
</dbReference>
<dbReference type="EMBL" id="BMQA01000037">
    <property type="protein sequence ID" value="GGJ49784.1"/>
    <property type="molecule type" value="Genomic_DNA"/>
</dbReference>
<organism evidence="3 4">
    <name type="scientific">Streptomyces brasiliensis</name>
    <dbReference type="NCBI Taxonomy" id="1954"/>
    <lineage>
        <taxon>Bacteria</taxon>
        <taxon>Bacillati</taxon>
        <taxon>Actinomycetota</taxon>
        <taxon>Actinomycetes</taxon>
        <taxon>Kitasatosporales</taxon>
        <taxon>Streptomycetaceae</taxon>
        <taxon>Streptomyces</taxon>
    </lineage>
</organism>
<feature type="region of interest" description="Disordered" evidence="1">
    <location>
        <begin position="29"/>
        <end position="69"/>
    </location>
</feature>
<feature type="signal peptide" evidence="2">
    <location>
        <begin position="1"/>
        <end position="28"/>
    </location>
</feature>
<feature type="compositionally biased region" description="Low complexity" evidence="1">
    <location>
        <begin position="59"/>
        <end position="68"/>
    </location>
</feature>
<accession>A0A917P0T8</accession>
<gene>
    <name evidence="3" type="ORF">GCM10010121_071100</name>
</gene>
<protein>
    <recommendedName>
        <fullName evidence="5">Lipoprotein</fullName>
    </recommendedName>
</protein>
<name>A0A917P0T8_9ACTN</name>
<evidence type="ECO:0000256" key="2">
    <source>
        <dbReference type="SAM" id="SignalP"/>
    </source>
</evidence>
<reference evidence="3" key="2">
    <citation type="submission" date="2020-09" db="EMBL/GenBank/DDBJ databases">
        <authorList>
            <person name="Sun Q."/>
            <person name="Ohkuma M."/>
        </authorList>
    </citation>
    <scope>NUCLEOTIDE SEQUENCE</scope>
    <source>
        <strain evidence="3">JCM 3086</strain>
    </source>
</reference>
<evidence type="ECO:0008006" key="5">
    <source>
        <dbReference type="Google" id="ProtNLM"/>
    </source>
</evidence>
<dbReference type="AlphaFoldDB" id="A0A917P0T8"/>